<feature type="chain" id="PRO_5035275358" evidence="2">
    <location>
        <begin position="27"/>
        <end position="105"/>
    </location>
</feature>
<feature type="compositionally biased region" description="Low complexity" evidence="1">
    <location>
        <begin position="32"/>
        <end position="50"/>
    </location>
</feature>
<dbReference type="AlphaFoldDB" id="A0A8J2ZG52"/>
<accession>A0A8J2ZG52</accession>
<evidence type="ECO:0000313" key="3">
    <source>
        <dbReference type="EMBL" id="GGG52389.1"/>
    </source>
</evidence>
<feature type="region of interest" description="Disordered" evidence="1">
    <location>
        <begin position="30"/>
        <end position="63"/>
    </location>
</feature>
<evidence type="ECO:0000256" key="1">
    <source>
        <dbReference type="SAM" id="MobiDB-lite"/>
    </source>
</evidence>
<reference evidence="3 4" key="1">
    <citation type="journal article" date="2014" name="Int. J. Syst. Evol. Microbiol.">
        <title>Complete genome sequence of Corynebacterium casei LMG S-19264T (=DSM 44701T), isolated from a smear-ripened cheese.</title>
        <authorList>
            <consortium name="US DOE Joint Genome Institute (JGI-PGF)"/>
            <person name="Walter F."/>
            <person name="Albersmeier A."/>
            <person name="Kalinowski J."/>
            <person name="Ruckert C."/>
        </authorList>
    </citation>
    <scope>NUCLEOTIDE SEQUENCE [LARGE SCALE GENOMIC DNA]</scope>
    <source>
        <strain evidence="3 4">CGMCC 1.16330</strain>
    </source>
</reference>
<evidence type="ECO:0000256" key="2">
    <source>
        <dbReference type="SAM" id="SignalP"/>
    </source>
</evidence>
<feature type="region of interest" description="Disordered" evidence="1">
    <location>
        <begin position="80"/>
        <end position="105"/>
    </location>
</feature>
<name>A0A8J2ZG52_9PROT</name>
<dbReference type="EMBL" id="BMKS01000029">
    <property type="protein sequence ID" value="GGG52389.1"/>
    <property type="molecule type" value="Genomic_DNA"/>
</dbReference>
<protein>
    <submittedName>
        <fullName evidence="3">Uncharacterized protein</fullName>
    </submittedName>
</protein>
<feature type="compositionally biased region" description="Low complexity" evidence="1">
    <location>
        <begin position="94"/>
        <end position="105"/>
    </location>
</feature>
<keyword evidence="4" id="KW-1185">Reference proteome</keyword>
<organism evidence="3 4">
    <name type="scientific">Caldovatus sediminis</name>
    <dbReference type="NCBI Taxonomy" id="2041189"/>
    <lineage>
        <taxon>Bacteria</taxon>
        <taxon>Pseudomonadati</taxon>
        <taxon>Pseudomonadota</taxon>
        <taxon>Alphaproteobacteria</taxon>
        <taxon>Acetobacterales</taxon>
        <taxon>Roseomonadaceae</taxon>
        <taxon>Caldovatus</taxon>
    </lineage>
</organism>
<feature type="signal peptide" evidence="2">
    <location>
        <begin position="1"/>
        <end position="26"/>
    </location>
</feature>
<gene>
    <name evidence="3" type="ORF">GCM10010964_44430</name>
</gene>
<keyword evidence="2" id="KW-0732">Signal</keyword>
<proteinExistence type="predicted"/>
<dbReference type="RefSeq" id="WP_188904322.1">
    <property type="nucleotide sequence ID" value="NZ_BMKS01000029.1"/>
</dbReference>
<evidence type="ECO:0000313" key="4">
    <source>
        <dbReference type="Proteomes" id="UP000597507"/>
    </source>
</evidence>
<sequence length="105" mass="10715">MSRKQTALFTAAALVGGFVAAQGVLAQDTRTAPPAGTAQQAQPGAPQPGQGMMGGGMMGMMNMMGQMDPAQMNRMMENCNRMMEARSRGGPGTGPSTPAPNQQGG</sequence>
<dbReference type="Proteomes" id="UP000597507">
    <property type="component" value="Unassembled WGS sequence"/>
</dbReference>
<comment type="caution">
    <text evidence="3">The sequence shown here is derived from an EMBL/GenBank/DDBJ whole genome shotgun (WGS) entry which is preliminary data.</text>
</comment>